<evidence type="ECO:0000313" key="1">
    <source>
        <dbReference type="EMBL" id="CAA9214180.1"/>
    </source>
</evidence>
<organism evidence="1">
    <name type="scientific">uncultured Chloroflexia bacterium</name>
    <dbReference type="NCBI Taxonomy" id="1672391"/>
    <lineage>
        <taxon>Bacteria</taxon>
        <taxon>Bacillati</taxon>
        <taxon>Chloroflexota</taxon>
        <taxon>Chloroflexia</taxon>
        <taxon>environmental samples</taxon>
    </lineage>
</organism>
<accession>A0A6J4H540</accession>
<sequence>MEPPEGSAPRPVPCALIVIVPRCGTVLKSCRAATPALKEMESLGKAPRPVPCRL</sequence>
<proteinExistence type="predicted"/>
<protein>
    <submittedName>
        <fullName evidence="1">Uncharacterized protein</fullName>
    </submittedName>
</protein>
<gene>
    <name evidence="1" type="ORF">AVDCRST_MAG93-157</name>
</gene>
<reference evidence="1" key="1">
    <citation type="submission" date="2020-02" db="EMBL/GenBank/DDBJ databases">
        <authorList>
            <person name="Meier V. D."/>
        </authorList>
    </citation>
    <scope>NUCLEOTIDE SEQUENCE</scope>
    <source>
        <strain evidence="1">AVDCRST_MAG93</strain>
    </source>
</reference>
<name>A0A6J4H540_9CHLR</name>
<dbReference type="AlphaFoldDB" id="A0A6J4H540"/>
<dbReference type="EMBL" id="CADCTR010000051">
    <property type="protein sequence ID" value="CAA9214180.1"/>
    <property type="molecule type" value="Genomic_DNA"/>
</dbReference>